<sequence>MKSVWIIAVFAVLSACGEARSPAPDSGEHGYLVFNPPTQEKGWALVDELTARAPARDRIRTSGLVREDGKTMFVDFSGNCKAQTALVDEARQIADRLGVVGMRCLAAPPAG</sequence>
<accession>A0A7Y7URB9</accession>
<dbReference type="RefSeq" id="WP_156477814.1">
    <property type="nucleotide sequence ID" value="NZ_JABEOV010000020.1"/>
</dbReference>
<dbReference type="PROSITE" id="PS51257">
    <property type="entry name" value="PROKAR_LIPOPROTEIN"/>
    <property type="match status" value="1"/>
</dbReference>
<organism evidence="2 3">
    <name type="scientific">Sphingomonas sanguinis</name>
    <dbReference type="NCBI Taxonomy" id="33051"/>
    <lineage>
        <taxon>Bacteria</taxon>
        <taxon>Pseudomonadati</taxon>
        <taxon>Pseudomonadota</taxon>
        <taxon>Alphaproteobacteria</taxon>
        <taxon>Sphingomonadales</taxon>
        <taxon>Sphingomonadaceae</taxon>
        <taxon>Sphingomonas</taxon>
    </lineage>
</organism>
<dbReference type="AlphaFoldDB" id="A0A7Y7URB9"/>
<dbReference type="Proteomes" id="UP000531581">
    <property type="component" value="Unassembled WGS sequence"/>
</dbReference>
<comment type="caution">
    <text evidence="2">The sequence shown here is derived from an EMBL/GenBank/DDBJ whole genome shotgun (WGS) entry which is preliminary data.</text>
</comment>
<reference evidence="3 4" key="1">
    <citation type="submission" date="2020-05" db="EMBL/GenBank/DDBJ databases">
        <title>Draft Genome Sequences of Sphingomonas sp. Isolated from the International Space Station.</title>
        <authorList>
            <person name="Bijlani S."/>
            <person name="Singh N.K."/>
            <person name="Mason C.E."/>
            <person name="Wang C.C."/>
            <person name="Venkateswaran K."/>
        </authorList>
    </citation>
    <scope>NUCLEOTIDE SEQUENCE [LARGE SCALE GENOMIC DNA]</scope>
    <source>
        <strain evidence="1 4">IIF7SW-B5</strain>
        <strain evidence="2">ISS-IIF7SWP</strain>
    </source>
</reference>
<proteinExistence type="predicted"/>
<name>A0A7Y7URB9_9SPHN</name>
<protein>
    <submittedName>
        <fullName evidence="2">Uncharacterized protein</fullName>
    </submittedName>
</protein>
<dbReference type="EMBL" id="JABEOV010000020">
    <property type="protein sequence ID" value="NNG54475.1"/>
    <property type="molecule type" value="Genomic_DNA"/>
</dbReference>
<evidence type="ECO:0000313" key="1">
    <source>
        <dbReference type="EMBL" id="NNG54475.1"/>
    </source>
</evidence>
<dbReference type="Proteomes" id="UP000557656">
    <property type="component" value="Unassembled WGS sequence"/>
</dbReference>
<evidence type="ECO:0000313" key="4">
    <source>
        <dbReference type="Proteomes" id="UP000557656"/>
    </source>
</evidence>
<dbReference type="GeneID" id="78487277"/>
<evidence type="ECO:0000313" key="2">
    <source>
        <dbReference type="EMBL" id="NVP31889.1"/>
    </source>
</evidence>
<keyword evidence="4" id="KW-1185">Reference proteome</keyword>
<dbReference type="EMBL" id="JABYQV010000010">
    <property type="protein sequence ID" value="NVP31889.1"/>
    <property type="molecule type" value="Genomic_DNA"/>
</dbReference>
<gene>
    <name evidence="1" type="ORF">HKX05_14065</name>
    <name evidence="2" type="ORF">HLV41_12625</name>
</gene>
<evidence type="ECO:0000313" key="3">
    <source>
        <dbReference type="Proteomes" id="UP000531581"/>
    </source>
</evidence>